<comment type="similarity">
    <text evidence="4">Belongs to the CTC1 family.</text>
</comment>
<protein>
    <recommendedName>
        <fullName evidence="6">CST complex subunit CTC1</fullName>
        <ecNumber evidence="5">2.7.11.1</ecNumber>
    </recommendedName>
</protein>
<evidence type="ECO:0000256" key="4">
    <source>
        <dbReference type="ARBA" id="ARBA00006332"/>
    </source>
</evidence>
<dbReference type="SMART" id="SM00220">
    <property type="entry name" value="S_TKc"/>
    <property type="match status" value="1"/>
</dbReference>
<evidence type="ECO:0000256" key="12">
    <source>
        <dbReference type="ARBA" id="ARBA00022840"/>
    </source>
</evidence>
<feature type="domain" description="Protein kinase" evidence="20">
    <location>
        <begin position="976"/>
        <end position="1226"/>
    </location>
</feature>
<reference evidence="21 22" key="1">
    <citation type="submission" date="2020-12" db="EMBL/GenBank/DDBJ databases">
        <title>De novo assembly of Tibetan sheep genome.</title>
        <authorList>
            <person name="Li X."/>
        </authorList>
    </citation>
    <scope>NUCLEOTIDE SEQUENCE [LARGE SCALE GENOMIC DNA]</scope>
    <source>
        <tissue evidence="21">Heart</tissue>
    </source>
</reference>
<evidence type="ECO:0000256" key="10">
    <source>
        <dbReference type="ARBA" id="ARBA00022741"/>
    </source>
</evidence>
<evidence type="ECO:0000256" key="5">
    <source>
        <dbReference type="ARBA" id="ARBA00012513"/>
    </source>
</evidence>
<dbReference type="GO" id="GO:0070938">
    <property type="term" value="C:contractile ring"/>
    <property type="evidence" value="ECO:0007669"/>
    <property type="project" value="UniProtKB-ARBA"/>
</dbReference>
<evidence type="ECO:0000256" key="8">
    <source>
        <dbReference type="ARBA" id="ARBA00022527"/>
    </source>
</evidence>
<feature type="binding site" evidence="18">
    <location>
        <position position="1005"/>
    </location>
    <ligand>
        <name>ATP</name>
        <dbReference type="ChEBI" id="CHEBI:30616"/>
    </ligand>
</feature>
<dbReference type="Pfam" id="PF15489">
    <property type="entry name" value="CTC1"/>
    <property type="match status" value="1"/>
</dbReference>
<dbReference type="InterPro" id="IPR000719">
    <property type="entry name" value="Prot_kinase_dom"/>
</dbReference>
<dbReference type="CDD" id="cd14117">
    <property type="entry name" value="STKc_Aurora-B_like"/>
    <property type="match status" value="1"/>
</dbReference>
<keyword evidence="11" id="KW-0418">Kinase</keyword>
<keyword evidence="12 18" id="KW-0067">ATP-binding</keyword>
<evidence type="ECO:0000256" key="14">
    <source>
        <dbReference type="ARBA" id="ARBA00023125"/>
    </source>
</evidence>
<evidence type="ECO:0000259" key="20">
    <source>
        <dbReference type="PROSITE" id="PS50011"/>
    </source>
</evidence>
<dbReference type="GO" id="GO:0005737">
    <property type="term" value="C:cytoplasm"/>
    <property type="evidence" value="ECO:0007669"/>
    <property type="project" value="UniProtKB-ARBA"/>
</dbReference>
<dbReference type="SUPFAM" id="SSF56112">
    <property type="entry name" value="Protein kinase-like (PK-like)"/>
    <property type="match status" value="1"/>
</dbReference>
<dbReference type="Proteomes" id="UP000664991">
    <property type="component" value="Unassembled WGS sequence"/>
</dbReference>
<dbReference type="EMBL" id="JAEMGP010000011">
    <property type="protein sequence ID" value="KAG5203474.1"/>
    <property type="molecule type" value="Genomic_DNA"/>
</dbReference>
<dbReference type="GO" id="GO:1990879">
    <property type="term" value="C:CST complex"/>
    <property type="evidence" value="ECO:0007669"/>
    <property type="project" value="TreeGrafter"/>
</dbReference>
<dbReference type="InterPro" id="IPR017441">
    <property type="entry name" value="Protein_kinase_ATP_BS"/>
</dbReference>
<dbReference type="FunFam" id="1.10.510.10:FF:000235">
    <property type="entry name" value="Serine/threonine-protein kinase ark1"/>
    <property type="match status" value="1"/>
</dbReference>
<evidence type="ECO:0000256" key="9">
    <source>
        <dbReference type="ARBA" id="ARBA00022679"/>
    </source>
</evidence>
<dbReference type="GO" id="GO:0042162">
    <property type="term" value="F:telomeric DNA binding"/>
    <property type="evidence" value="ECO:0007669"/>
    <property type="project" value="TreeGrafter"/>
</dbReference>
<dbReference type="InterPro" id="IPR008271">
    <property type="entry name" value="Ser/Thr_kinase_AS"/>
</dbReference>
<dbReference type="GO" id="GO:0004674">
    <property type="term" value="F:protein serine/threonine kinase activity"/>
    <property type="evidence" value="ECO:0007669"/>
    <property type="project" value="UniProtKB-KW"/>
</dbReference>
<sequence length="1243" mass="139021">MAACWPGAPGSEQAWLEVAQAFIQETLCPPGKEPDVQLTQLVIDCVKTTWLSQGKSQGLTLPLSYSFVSVKDLTTHQHLPCCSHLSCSSTVYQAWAQEAGPRGVSLPRERLLLLGTLTDLSGNLEQECRNGSLYIRDNTGALDCELIDLDLSWLGHLFLFPSWSYLPPPMKSPGEGHVELWGTPVPVFPLTIRPGPLTPIPVVYPEMASRLLRHRSKHRNVQPNLAGKLIRFSALVKSRKKAYFVLFLGGSSPAGSQVSVIVQVPAQLVWHRALCPGRAYVLTEVRVSKLPGHRYRVWMTSPSSQLLPLKPECVRELELELAGVPLEADPQSLPRPSSPQDKKGPGPDCLVRDSILLSYTGMVTGTLNQPAGLYELDRKLELCLAYQQFRGLRRVVRPGVSLELQDVHLLQSVGGGTRRPILAPCLRGAVLLRGFSHQVPETQFSHQVPQASLYEQLVWEHQLGLPIYLWATKALEDLACKLCPHVLRYHQFLKYSSPGDPSLGLQILAPILEVLIPPGCPGRNTRGEILEDPHHCPLQKYTQLQTPCFFPTLAVLKEEAKRQAWASFDPKTLLPFPEASHLPSWQLNQRLAWSWQCLLPSAFHPAPVLLGVLVPSSRKGCLRLRDQSGSLSCLLLAQPSQPLTDPRLIGCLVRADRFQLVIERNVRSSFPSWKELSTTDFIQKKQARVYVQFLLADALILSVPRPVLHSATSSTPPRTEPSPPEGPHIEQSRLFLLSHKEALMKRNFSVPPSASSEVPQPTLSFHVLGSWLGGTQRKEGTGWGPLEPKEDENSDQKVLLLFLGSSVRWFEFLHPGHVYRLVASGPPVPQRLLLLSVVDLCAGPAFPPRYYGQPSSPLGVCSLYQHLPTGKVSSSEPRLPHSDICKPGQHQFLPPFPLRMAQKENAYPWPYGRQTAQPGLNTLPQRVLRKEAVIPSALVLMSRSNAQPTAAPGQKVVENSSGTLNIPKRSFTIDDFEIGRPLGKGKFGNVYLAREKKSHFIVALKVLFKSQIEKEGVEHQLRREIEIQAHLQHPNILRLYNYFYDRRRIYLILEYAPRGELYKELQKSRTFDEQRTATIMEELADALTYCHAKKVIHRDIKPENLLLGLRGELKIADFGWSVHAPSLRRKTMCGTLDYLPPEMIEGRTHNEKVDLWCIGVLCYELLVGNPPFESASHNETYRRIVKVDLKFPPSVPMGAQDLISKLLKHNPSERLPLAQVSAHPWVRAHSRRVLPPSAPQSVP</sequence>
<dbReference type="FunFam" id="3.30.200.20:FF:000042">
    <property type="entry name" value="Aurora kinase A"/>
    <property type="match status" value="1"/>
</dbReference>
<dbReference type="GO" id="GO:0005524">
    <property type="term" value="F:ATP binding"/>
    <property type="evidence" value="ECO:0007669"/>
    <property type="project" value="UniProtKB-UniRule"/>
</dbReference>
<dbReference type="GO" id="GO:0010833">
    <property type="term" value="P:telomere maintenance via telomere lengthening"/>
    <property type="evidence" value="ECO:0007669"/>
    <property type="project" value="TreeGrafter"/>
</dbReference>
<dbReference type="PANTHER" id="PTHR14865">
    <property type="entry name" value="CST COMPLEX SUBUNIT CTC1"/>
    <property type="match status" value="1"/>
</dbReference>
<evidence type="ECO:0000256" key="7">
    <source>
        <dbReference type="ARBA" id="ARBA00022454"/>
    </source>
</evidence>
<name>A0A836CY58_SHEEP</name>
<dbReference type="GO" id="GO:0003697">
    <property type="term" value="F:single-stranded DNA binding"/>
    <property type="evidence" value="ECO:0007669"/>
    <property type="project" value="InterPro"/>
</dbReference>
<dbReference type="AlphaFoldDB" id="A0A836CY58"/>
<dbReference type="EC" id="2.7.11.1" evidence="5"/>
<keyword evidence="10 18" id="KW-0547">Nucleotide-binding</keyword>
<dbReference type="PROSITE" id="PS00107">
    <property type="entry name" value="PROTEIN_KINASE_ATP"/>
    <property type="match status" value="1"/>
</dbReference>
<dbReference type="InterPro" id="IPR042617">
    <property type="entry name" value="CTC1-like"/>
</dbReference>
<dbReference type="Gene3D" id="1.10.510.10">
    <property type="entry name" value="Transferase(Phosphotransferase) domain 1"/>
    <property type="match status" value="1"/>
</dbReference>
<keyword evidence="13" id="KW-0779">Telomere</keyword>
<dbReference type="InterPro" id="IPR029156">
    <property type="entry name" value="CTC1"/>
</dbReference>
<keyword evidence="7" id="KW-0158">Chromosome</keyword>
<evidence type="ECO:0000313" key="22">
    <source>
        <dbReference type="Proteomes" id="UP000664991"/>
    </source>
</evidence>
<gene>
    <name evidence="21" type="ORF">JEQ12_003057</name>
</gene>
<evidence type="ECO:0000256" key="2">
    <source>
        <dbReference type="ARBA" id="ARBA00004186"/>
    </source>
</evidence>
<accession>A0A836CY58</accession>
<evidence type="ECO:0000256" key="6">
    <source>
        <dbReference type="ARBA" id="ARBA00016175"/>
    </source>
</evidence>
<evidence type="ECO:0000256" key="13">
    <source>
        <dbReference type="ARBA" id="ARBA00022895"/>
    </source>
</evidence>
<evidence type="ECO:0000313" key="21">
    <source>
        <dbReference type="EMBL" id="KAG5203474.1"/>
    </source>
</evidence>
<evidence type="ECO:0000256" key="16">
    <source>
        <dbReference type="ARBA" id="ARBA00047899"/>
    </source>
</evidence>
<comment type="subcellular location">
    <subcellularLocation>
        <location evidence="3">Chromosome</location>
        <location evidence="3">Telomere</location>
    </subcellularLocation>
    <subcellularLocation>
        <location evidence="2">Cytoplasm</location>
        <location evidence="2">Cytoskeleton</location>
        <location evidence="2">Spindle</location>
    </subcellularLocation>
    <subcellularLocation>
        <location evidence="1">Nucleus</location>
    </subcellularLocation>
</comment>
<dbReference type="PROSITE" id="PS50011">
    <property type="entry name" value="PROTEIN_KINASE_DOM"/>
    <property type="match status" value="1"/>
</dbReference>
<evidence type="ECO:0000256" key="15">
    <source>
        <dbReference type="ARBA" id="ARBA00023242"/>
    </source>
</evidence>
<evidence type="ECO:0000256" key="17">
    <source>
        <dbReference type="ARBA" id="ARBA00048679"/>
    </source>
</evidence>
<comment type="catalytic activity">
    <reaction evidence="17">
        <text>L-seryl-[protein] + ATP = O-phospho-L-seryl-[protein] + ADP + H(+)</text>
        <dbReference type="Rhea" id="RHEA:17989"/>
        <dbReference type="Rhea" id="RHEA-COMP:9863"/>
        <dbReference type="Rhea" id="RHEA-COMP:11604"/>
        <dbReference type="ChEBI" id="CHEBI:15378"/>
        <dbReference type="ChEBI" id="CHEBI:29999"/>
        <dbReference type="ChEBI" id="CHEBI:30616"/>
        <dbReference type="ChEBI" id="CHEBI:83421"/>
        <dbReference type="ChEBI" id="CHEBI:456216"/>
        <dbReference type="EC" id="2.7.11.1"/>
    </reaction>
</comment>
<dbReference type="GO" id="GO:0005819">
    <property type="term" value="C:spindle"/>
    <property type="evidence" value="ECO:0007669"/>
    <property type="project" value="UniProtKB-SubCell"/>
</dbReference>
<organism evidence="21 22">
    <name type="scientific">Ovis aries</name>
    <name type="common">Sheep</name>
    <dbReference type="NCBI Taxonomy" id="9940"/>
    <lineage>
        <taxon>Eukaryota</taxon>
        <taxon>Metazoa</taxon>
        <taxon>Chordata</taxon>
        <taxon>Craniata</taxon>
        <taxon>Vertebrata</taxon>
        <taxon>Euteleostomi</taxon>
        <taxon>Mammalia</taxon>
        <taxon>Eutheria</taxon>
        <taxon>Laurasiatheria</taxon>
        <taxon>Artiodactyla</taxon>
        <taxon>Ruminantia</taxon>
        <taxon>Pecora</taxon>
        <taxon>Bovidae</taxon>
        <taxon>Caprinae</taxon>
        <taxon>Ovis</taxon>
    </lineage>
</organism>
<proteinExistence type="inferred from homology"/>
<dbReference type="PROSITE" id="PS00108">
    <property type="entry name" value="PROTEIN_KINASE_ST"/>
    <property type="match status" value="1"/>
</dbReference>
<comment type="catalytic activity">
    <reaction evidence="16">
        <text>L-threonyl-[protein] + ATP = O-phospho-L-threonyl-[protein] + ADP + H(+)</text>
        <dbReference type="Rhea" id="RHEA:46608"/>
        <dbReference type="Rhea" id="RHEA-COMP:11060"/>
        <dbReference type="Rhea" id="RHEA-COMP:11605"/>
        <dbReference type="ChEBI" id="CHEBI:15378"/>
        <dbReference type="ChEBI" id="CHEBI:30013"/>
        <dbReference type="ChEBI" id="CHEBI:30616"/>
        <dbReference type="ChEBI" id="CHEBI:61977"/>
        <dbReference type="ChEBI" id="CHEBI:456216"/>
        <dbReference type="EC" id="2.7.11.1"/>
    </reaction>
</comment>
<dbReference type="GO" id="GO:0045740">
    <property type="term" value="P:positive regulation of DNA replication"/>
    <property type="evidence" value="ECO:0007669"/>
    <property type="project" value="TreeGrafter"/>
</dbReference>
<dbReference type="Gene3D" id="3.30.200.20">
    <property type="entry name" value="Phosphorylase Kinase, domain 1"/>
    <property type="match status" value="1"/>
</dbReference>
<feature type="region of interest" description="Disordered" evidence="19">
    <location>
        <begin position="327"/>
        <end position="347"/>
    </location>
</feature>
<keyword evidence="8" id="KW-0723">Serine/threonine-protein kinase</keyword>
<evidence type="ECO:0000256" key="11">
    <source>
        <dbReference type="ARBA" id="ARBA00022777"/>
    </source>
</evidence>
<feature type="region of interest" description="Disordered" evidence="19">
    <location>
        <begin position="710"/>
        <end position="729"/>
    </location>
</feature>
<evidence type="ECO:0000256" key="19">
    <source>
        <dbReference type="SAM" id="MobiDB-lite"/>
    </source>
</evidence>
<comment type="caution">
    <text evidence="21">The sequence shown here is derived from an EMBL/GenBank/DDBJ whole genome shotgun (WGS) entry which is preliminary data.</text>
</comment>
<evidence type="ECO:0000256" key="1">
    <source>
        <dbReference type="ARBA" id="ARBA00004123"/>
    </source>
</evidence>
<evidence type="ECO:0000256" key="3">
    <source>
        <dbReference type="ARBA" id="ARBA00004574"/>
    </source>
</evidence>
<dbReference type="InterPro" id="IPR011009">
    <property type="entry name" value="Kinase-like_dom_sf"/>
</dbReference>
<keyword evidence="15" id="KW-0539">Nucleus</keyword>
<dbReference type="PANTHER" id="PTHR14865:SF2">
    <property type="entry name" value="CST COMPLEX SUBUNIT CTC1"/>
    <property type="match status" value="1"/>
</dbReference>
<evidence type="ECO:0000256" key="18">
    <source>
        <dbReference type="PROSITE-ProRule" id="PRU10141"/>
    </source>
</evidence>
<dbReference type="Pfam" id="PF00069">
    <property type="entry name" value="Pkinase"/>
    <property type="match status" value="1"/>
</dbReference>
<keyword evidence="14" id="KW-0238">DNA-binding</keyword>
<keyword evidence="9" id="KW-0808">Transferase</keyword>